<evidence type="ECO:0000313" key="4">
    <source>
        <dbReference type="Proteomes" id="UP001296104"/>
    </source>
</evidence>
<dbReference type="Proteomes" id="UP001296104">
    <property type="component" value="Unassembled WGS sequence"/>
</dbReference>
<name>A0AAI9E819_9PEZI</name>
<feature type="chain" id="PRO_5042578703" evidence="2">
    <location>
        <begin position="23"/>
        <end position="106"/>
    </location>
</feature>
<dbReference type="AlphaFoldDB" id="A0AAI9E819"/>
<dbReference type="EMBL" id="CAVMBE010000006">
    <property type="protein sequence ID" value="CAK3844427.1"/>
    <property type="molecule type" value="Genomic_DNA"/>
</dbReference>
<comment type="caution">
    <text evidence="3">The sequence shown here is derived from an EMBL/GenBank/DDBJ whole genome shotgun (WGS) entry which is preliminary data.</text>
</comment>
<evidence type="ECO:0000313" key="3">
    <source>
        <dbReference type="EMBL" id="CAK3844427.1"/>
    </source>
</evidence>
<organism evidence="3 4">
    <name type="scientific">Lecanosticta acicola</name>
    <dbReference type="NCBI Taxonomy" id="111012"/>
    <lineage>
        <taxon>Eukaryota</taxon>
        <taxon>Fungi</taxon>
        <taxon>Dikarya</taxon>
        <taxon>Ascomycota</taxon>
        <taxon>Pezizomycotina</taxon>
        <taxon>Dothideomycetes</taxon>
        <taxon>Dothideomycetidae</taxon>
        <taxon>Mycosphaerellales</taxon>
        <taxon>Mycosphaerellaceae</taxon>
        <taxon>Lecanosticta</taxon>
    </lineage>
</organism>
<accession>A0AAI9E819</accession>
<keyword evidence="4" id="KW-1185">Reference proteome</keyword>
<evidence type="ECO:0000256" key="1">
    <source>
        <dbReference type="SAM" id="MobiDB-lite"/>
    </source>
</evidence>
<feature type="compositionally biased region" description="Basic and acidic residues" evidence="1">
    <location>
        <begin position="80"/>
        <end position="95"/>
    </location>
</feature>
<feature type="region of interest" description="Disordered" evidence="1">
    <location>
        <begin position="70"/>
        <end position="106"/>
    </location>
</feature>
<keyword evidence="2" id="KW-0732">Signal</keyword>
<protein>
    <submittedName>
        <fullName evidence="3">Uncharacterized protein</fullName>
    </submittedName>
</protein>
<sequence length="106" mass="11645">MTGIGLIATLLGLLLVTRSVHAAFVPKALARRGLDHPSVYARLYEFTEMVSAASELPMNERNAGQVDWDTVSAEFESVEEERRKKGDGEEKHSSSDWEQVGTGPRG</sequence>
<proteinExistence type="predicted"/>
<evidence type="ECO:0000256" key="2">
    <source>
        <dbReference type="SAM" id="SignalP"/>
    </source>
</evidence>
<gene>
    <name evidence="3" type="ORF">LECACI_7A001552</name>
</gene>
<feature type="signal peptide" evidence="2">
    <location>
        <begin position="1"/>
        <end position="22"/>
    </location>
</feature>
<reference evidence="3" key="1">
    <citation type="submission" date="2023-11" db="EMBL/GenBank/DDBJ databases">
        <authorList>
            <person name="Alioto T."/>
            <person name="Alioto T."/>
            <person name="Gomez Garrido J."/>
        </authorList>
    </citation>
    <scope>NUCLEOTIDE SEQUENCE</scope>
</reference>